<keyword evidence="6" id="KW-1185">Reference proteome</keyword>
<feature type="region of interest" description="Disordered" evidence="3">
    <location>
        <begin position="895"/>
        <end position="917"/>
    </location>
</feature>
<dbReference type="InterPro" id="IPR004328">
    <property type="entry name" value="BRO1_dom"/>
</dbReference>
<accession>A0A139ALL7</accession>
<dbReference type="EMBL" id="KQ965747">
    <property type="protein sequence ID" value="KXS17325.1"/>
    <property type="molecule type" value="Genomic_DNA"/>
</dbReference>
<evidence type="ECO:0000259" key="4">
    <source>
        <dbReference type="PROSITE" id="PS51180"/>
    </source>
</evidence>
<evidence type="ECO:0000313" key="5">
    <source>
        <dbReference type="EMBL" id="KXS17325.1"/>
    </source>
</evidence>
<evidence type="ECO:0000256" key="3">
    <source>
        <dbReference type="SAM" id="MobiDB-lite"/>
    </source>
</evidence>
<dbReference type="SMART" id="SM01041">
    <property type="entry name" value="BRO1"/>
    <property type="match status" value="1"/>
</dbReference>
<feature type="compositionally biased region" description="Low complexity" evidence="3">
    <location>
        <begin position="1437"/>
        <end position="1451"/>
    </location>
</feature>
<dbReference type="OrthoDB" id="64867at2759"/>
<dbReference type="Pfam" id="PF03097">
    <property type="entry name" value="BRO1"/>
    <property type="match status" value="1"/>
</dbReference>
<feature type="compositionally biased region" description="Polar residues" evidence="3">
    <location>
        <begin position="1224"/>
        <end position="1234"/>
    </location>
</feature>
<dbReference type="PANTHER" id="PTHR23030:SF30">
    <property type="entry name" value="TYROSINE-PROTEIN PHOSPHATASE NON-RECEPTOR TYPE 23"/>
    <property type="match status" value="1"/>
</dbReference>
<feature type="coiled-coil region" evidence="2">
    <location>
        <begin position="721"/>
        <end position="817"/>
    </location>
</feature>
<sequence>MAAGAGGMKAETSSPYFVPHSFNVFASIIASHAPMGSLLTTDPDTAGAAGGAALFLTLPCKRNCLFQDRTSEGAAMTAVGKVFQVFTKPSYALPNARPAGYLNPTPDPYSAPRHSPDFLDFRSLLLPSIQAALEAELPDITPAASLDPSSASFTPSSPPVTVRRAPVSPFPVKDAAAAAQARAQFAKTVQLWLPTEAQWQALNRMRIHAGAPERSEQGAEKVLAYYAQLEYLEQKFPLETNTLNPPFTWTEAHYTSRPVETRCIQYEKAATCYNLAALYSQMAGGQRGVGEMRGAGILFRKAAGALQYLLHALVPRIRIRLDRSSDLSEGTLRASIQVMLAQAAECVYIESERTKCRSELISKLAHLAASMYSAAYDLATREQSVTWARFPKLWVSHLKTKNFYLQAVAQFHCPTRFPADLALGERIARLREAKKWMEKAVKTARGVGGGVLEPRVVGGGIIEAAEAHLELISTTLTLAETANHSTHHQSVPDSRLLAPPQLPPSHLVMPAQWNTIAGDISRFSDIFSGVVAPNVWGDMKKFVGECGRVVEEGRRELSQAKVEIQTKLSALDLSNLGKTPAKAPEPAKVPASAAALLTSLKAHQKEESILSSQTLLPTLTQLLGLSKQNLREAQAVLETVDGDCIRDEGQKVDIVLSLRQAVGKVKESLASSEKKVHDLDRRWGAVDGLGVEQWSEEKMKAIIPSLDPKRAPPPAHSRDKVDEIKKERDSLARRAEELKKKCEEKLMEMAELGADVDKAPPSVDLHMHMQARRRQLKLLEEAVATIRKEKETVLKKVEEVSSSVKTQTARLTEHEEEMKTIESFRSGLEKYAAWREEAQAEVDCLKLPTKPRPPGSSGGFGAAFRGILGRASSVANLLANPAATDRDPMVLAKLKDGGSSAKGKEKEKTREHAELSRSDTETVALAIRGLPDKDDDFLLLLQKDMEDGGSPVSIKRVIFEPGPKTETSVVSQVAAPAVKSKVVAAGLATIPKELLFKAPKPGQSERVRVMLANAHLITPASSINIARQPSMPALDFHPQGSGDDADQNLSNNVESESLFTELVKKPDERTVNTAQSDEPWKQLRARLAEAETRQSEQVLIRLSSVAVQGSSDATLTTSANNIDGGPTTLFDVAVGVQNSTKKATPPSPKSPIPGSFSLEASKTNDGMRKLQEKLGNFMRRQEGATALDLGGPLQGLGHPADLAVRSGAGLQLRVNQALLDQPSLGQAPSAKSQTSSNEPKSHSSSEDGSSMIEDRITELARQNQILRAKMQQGKREQKEDQERFRELMSKLQEQEERLSKLEEMKAQKESERRAKLKALSHHPLIGSSKARHSDSRSSGRSARSQGARKTAITVTEQTLEQSFNGGWHVVGKVTTEYEKPIDASVRPVNAPATVAQLISRVPAQNVEPAQIRAVVKPVPVVQAKLIQDDSAGTRQLNRSSSSNVSRGNGRNVKSDDSSEEDALAARRKAKKKAAASKNLWELAANEHAAASGKPPISPDRKTSNLLASESCS</sequence>
<feature type="compositionally biased region" description="Polar residues" evidence="3">
    <location>
        <begin position="1503"/>
        <end position="1512"/>
    </location>
</feature>
<feature type="compositionally biased region" description="Low complexity" evidence="3">
    <location>
        <begin position="1338"/>
        <end position="1348"/>
    </location>
</feature>
<name>A0A139ALL7_GONPJ</name>
<dbReference type="PROSITE" id="PS51180">
    <property type="entry name" value="BRO1"/>
    <property type="match status" value="1"/>
</dbReference>
<dbReference type="Proteomes" id="UP000070544">
    <property type="component" value="Unassembled WGS sequence"/>
</dbReference>
<dbReference type="InterPro" id="IPR038499">
    <property type="entry name" value="BRO1_sf"/>
</dbReference>
<evidence type="ECO:0000256" key="2">
    <source>
        <dbReference type="SAM" id="Coils"/>
    </source>
</evidence>
<dbReference type="GO" id="GO:0043328">
    <property type="term" value="P:protein transport to vacuole involved in ubiquitin-dependent protein catabolic process via the multivesicular body sorting pathway"/>
    <property type="evidence" value="ECO:0007669"/>
    <property type="project" value="TreeGrafter"/>
</dbReference>
<feature type="region of interest" description="Disordered" evidence="3">
    <location>
        <begin position="1139"/>
        <end position="1160"/>
    </location>
</feature>
<gene>
    <name evidence="5" type="ORF">M427DRAFT_30472</name>
</gene>
<feature type="region of interest" description="Disordered" evidence="3">
    <location>
        <begin position="1224"/>
        <end position="1250"/>
    </location>
</feature>
<proteinExistence type="predicted"/>
<dbReference type="Gene3D" id="1.25.40.280">
    <property type="entry name" value="alix/aip1 like domains"/>
    <property type="match status" value="1"/>
</dbReference>
<feature type="region of interest" description="Disordered" evidence="3">
    <location>
        <begin position="1295"/>
        <end position="1351"/>
    </location>
</feature>
<dbReference type="PANTHER" id="PTHR23030">
    <property type="entry name" value="PCD6 INTERACTING PROTEIN-RELATED"/>
    <property type="match status" value="1"/>
</dbReference>
<feature type="compositionally biased region" description="Basic residues" evidence="3">
    <location>
        <begin position="1465"/>
        <end position="1474"/>
    </location>
</feature>
<evidence type="ECO:0000256" key="1">
    <source>
        <dbReference type="ARBA" id="ARBA00041284"/>
    </source>
</evidence>
<evidence type="ECO:0000313" key="6">
    <source>
        <dbReference type="Proteomes" id="UP000070544"/>
    </source>
</evidence>
<feature type="domain" description="BRO1" evidence="4">
    <location>
        <begin position="127"/>
        <end position="533"/>
    </location>
</feature>
<feature type="compositionally biased region" description="Basic and acidic residues" evidence="3">
    <location>
        <begin position="1295"/>
        <end position="1313"/>
    </location>
</feature>
<feature type="region of interest" description="Disordered" evidence="3">
    <location>
        <begin position="1430"/>
        <end position="1512"/>
    </location>
</feature>
<reference evidence="5 6" key="1">
    <citation type="journal article" date="2015" name="Genome Biol. Evol.">
        <title>Phylogenomic analyses indicate that early fungi evolved digesting cell walls of algal ancestors of land plants.</title>
        <authorList>
            <person name="Chang Y."/>
            <person name="Wang S."/>
            <person name="Sekimoto S."/>
            <person name="Aerts A.L."/>
            <person name="Choi C."/>
            <person name="Clum A."/>
            <person name="LaButti K.M."/>
            <person name="Lindquist E.A."/>
            <person name="Yee Ngan C."/>
            <person name="Ohm R.A."/>
            <person name="Salamov A.A."/>
            <person name="Grigoriev I.V."/>
            <person name="Spatafora J.W."/>
            <person name="Berbee M.L."/>
        </authorList>
    </citation>
    <scope>NUCLEOTIDE SEQUENCE [LARGE SCALE GENOMIC DNA]</scope>
    <source>
        <strain evidence="5 6">JEL478</strain>
    </source>
</reference>
<dbReference type="GO" id="GO:0005768">
    <property type="term" value="C:endosome"/>
    <property type="evidence" value="ECO:0007669"/>
    <property type="project" value="TreeGrafter"/>
</dbReference>
<organism evidence="5 6">
    <name type="scientific">Gonapodya prolifera (strain JEL478)</name>
    <name type="common">Monoblepharis prolifera</name>
    <dbReference type="NCBI Taxonomy" id="1344416"/>
    <lineage>
        <taxon>Eukaryota</taxon>
        <taxon>Fungi</taxon>
        <taxon>Fungi incertae sedis</taxon>
        <taxon>Chytridiomycota</taxon>
        <taxon>Chytridiomycota incertae sedis</taxon>
        <taxon>Monoblepharidomycetes</taxon>
        <taxon>Monoblepharidales</taxon>
        <taxon>Gonapodyaceae</taxon>
        <taxon>Gonapodya</taxon>
    </lineage>
</organism>
<dbReference type="STRING" id="1344416.A0A139ALL7"/>
<protein>
    <recommendedName>
        <fullName evidence="1">BRO domain-containing protein 1</fullName>
    </recommendedName>
</protein>
<keyword evidence="2" id="KW-0175">Coiled coil</keyword>